<dbReference type="InterPro" id="IPR000504">
    <property type="entry name" value="RRM_dom"/>
</dbReference>
<feature type="compositionally biased region" description="Basic and acidic residues" evidence="7">
    <location>
        <begin position="1300"/>
        <end position="1309"/>
    </location>
</feature>
<feature type="region of interest" description="Disordered" evidence="7">
    <location>
        <begin position="1091"/>
        <end position="1121"/>
    </location>
</feature>
<feature type="region of interest" description="Disordered" evidence="7">
    <location>
        <begin position="1148"/>
        <end position="1215"/>
    </location>
</feature>
<dbReference type="SMART" id="SM00506">
    <property type="entry name" value="A1pp"/>
    <property type="match status" value="1"/>
</dbReference>
<dbReference type="EC" id="2.4.2.-" evidence="6"/>
<dbReference type="PANTHER" id="PTHR14453">
    <property type="entry name" value="PARP/ZINC FINGER CCCH TYPE DOMAIN CONTAINING PROTEIN"/>
    <property type="match status" value="1"/>
</dbReference>
<protein>
    <recommendedName>
        <fullName evidence="6">Poly [ADP-ribose] polymerase</fullName>
        <shortName evidence="6">PARP</shortName>
        <ecNumber evidence="6">2.4.2.-</ecNumber>
    </recommendedName>
</protein>
<organism evidence="10 11">
    <name type="scientific">Batillaria attramentaria</name>
    <dbReference type="NCBI Taxonomy" id="370345"/>
    <lineage>
        <taxon>Eukaryota</taxon>
        <taxon>Metazoa</taxon>
        <taxon>Spiralia</taxon>
        <taxon>Lophotrochozoa</taxon>
        <taxon>Mollusca</taxon>
        <taxon>Gastropoda</taxon>
        <taxon>Caenogastropoda</taxon>
        <taxon>Sorbeoconcha</taxon>
        <taxon>Cerithioidea</taxon>
        <taxon>Batillariidae</taxon>
        <taxon>Batillaria</taxon>
    </lineage>
</organism>
<feature type="compositionally biased region" description="Basic and acidic residues" evidence="7">
    <location>
        <begin position="1283"/>
        <end position="1292"/>
    </location>
</feature>
<evidence type="ECO:0000256" key="1">
    <source>
        <dbReference type="ARBA" id="ARBA00004123"/>
    </source>
</evidence>
<reference evidence="10 11" key="1">
    <citation type="journal article" date="2023" name="Sci. Data">
        <title>Genome assembly of the Korean intertidal mud-creeper Batillaria attramentaria.</title>
        <authorList>
            <person name="Patra A.K."/>
            <person name="Ho P.T."/>
            <person name="Jun S."/>
            <person name="Lee S.J."/>
            <person name="Kim Y."/>
            <person name="Won Y.J."/>
        </authorList>
    </citation>
    <scope>NUCLEOTIDE SEQUENCE [LARGE SCALE GENOMIC DNA]</scope>
    <source>
        <strain evidence="10">Wonlab-2016</strain>
    </source>
</reference>
<keyword evidence="2 6" id="KW-0328">Glycosyltransferase</keyword>
<dbReference type="InterPro" id="IPR034464">
    <property type="entry name" value="PAR10_RRM1_2"/>
</dbReference>
<dbReference type="Pfam" id="PF01661">
    <property type="entry name" value="Macro"/>
    <property type="match status" value="1"/>
</dbReference>
<comment type="subcellular location">
    <subcellularLocation>
        <location evidence="1">Nucleus</location>
    </subcellularLocation>
</comment>
<evidence type="ECO:0000259" key="9">
    <source>
        <dbReference type="PROSITE" id="PS51154"/>
    </source>
</evidence>
<feature type="compositionally biased region" description="Polar residues" evidence="7">
    <location>
        <begin position="1325"/>
        <end position="1336"/>
    </location>
</feature>
<evidence type="ECO:0000256" key="4">
    <source>
        <dbReference type="ARBA" id="ARBA00023027"/>
    </source>
</evidence>
<comment type="caution">
    <text evidence="10">The sequence shown here is derived from an EMBL/GenBank/DDBJ whole genome shotgun (WGS) entry which is preliminary data.</text>
</comment>
<dbReference type="SUPFAM" id="SSF117839">
    <property type="entry name" value="WWE domain"/>
    <property type="match status" value="1"/>
</dbReference>
<evidence type="ECO:0000256" key="3">
    <source>
        <dbReference type="ARBA" id="ARBA00022679"/>
    </source>
</evidence>
<dbReference type="InterPro" id="IPR012317">
    <property type="entry name" value="Poly(ADP-ribose)pol_cat_dom"/>
</dbReference>
<dbReference type="InterPro" id="IPR043472">
    <property type="entry name" value="Macro_dom-like"/>
</dbReference>
<dbReference type="SUPFAM" id="SSF54928">
    <property type="entry name" value="RNA-binding domain, RBD"/>
    <property type="match status" value="2"/>
</dbReference>
<gene>
    <name evidence="10" type="ORF">BaRGS_00029410</name>
</gene>
<evidence type="ECO:0000256" key="6">
    <source>
        <dbReference type="RuleBase" id="RU362114"/>
    </source>
</evidence>
<dbReference type="InterPro" id="IPR052056">
    <property type="entry name" value="Mono-ARTD/PARP"/>
</dbReference>
<dbReference type="Gene3D" id="3.30.70.330">
    <property type="match status" value="5"/>
</dbReference>
<feature type="compositionally biased region" description="Basic and acidic residues" evidence="7">
    <location>
        <begin position="1505"/>
        <end position="1514"/>
    </location>
</feature>
<dbReference type="InterPro" id="IPR004170">
    <property type="entry name" value="WWE_dom"/>
</dbReference>
<feature type="region of interest" description="Disordered" evidence="7">
    <location>
        <begin position="1477"/>
        <end position="1521"/>
    </location>
</feature>
<feature type="compositionally biased region" description="Basic and acidic residues" evidence="7">
    <location>
        <begin position="1148"/>
        <end position="1161"/>
    </location>
</feature>
<dbReference type="PROSITE" id="PS51059">
    <property type="entry name" value="PARP_CATALYTIC"/>
    <property type="match status" value="1"/>
</dbReference>
<dbReference type="Gene3D" id="3.90.228.10">
    <property type="match status" value="1"/>
</dbReference>
<dbReference type="Pfam" id="PF23085">
    <property type="entry name" value="RRM_PARP14_3"/>
    <property type="match status" value="5"/>
</dbReference>
<name>A0ABD0JW77_9CAEN</name>
<dbReference type="InterPro" id="IPR035979">
    <property type="entry name" value="RBD_domain_sf"/>
</dbReference>
<evidence type="ECO:0000313" key="11">
    <source>
        <dbReference type="Proteomes" id="UP001519460"/>
    </source>
</evidence>
<keyword evidence="11" id="KW-1185">Reference proteome</keyword>
<dbReference type="SMART" id="SM00360">
    <property type="entry name" value="RRM"/>
    <property type="match status" value="5"/>
</dbReference>
<evidence type="ECO:0000313" key="10">
    <source>
        <dbReference type="EMBL" id="KAK7479332.1"/>
    </source>
</evidence>
<feature type="domain" description="Macro" evidence="9">
    <location>
        <begin position="1849"/>
        <end position="1995"/>
    </location>
</feature>
<dbReference type="InterPro" id="IPR012677">
    <property type="entry name" value="Nucleotide-bd_a/b_plait_sf"/>
</dbReference>
<evidence type="ECO:0000259" key="8">
    <source>
        <dbReference type="PROSITE" id="PS51059"/>
    </source>
</evidence>
<feature type="compositionally biased region" description="Polar residues" evidence="7">
    <location>
        <begin position="1479"/>
        <end position="1493"/>
    </location>
</feature>
<evidence type="ECO:0000256" key="7">
    <source>
        <dbReference type="SAM" id="MobiDB-lite"/>
    </source>
</evidence>
<keyword evidence="4 6" id="KW-0520">NAD</keyword>
<dbReference type="SUPFAM" id="SSF52949">
    <property type="entry name" value="Macro domain-like"/>
    <property type="match status" value="1"/>
</dbReference>
<proteinExistence type="predicted"/>
<dbReference type="InterPro" id="IPR002589">
    <property type="entry name" value="Macro_dom"/>
</dbReference>
<keyword evidence="3 6" id="KW-0808">Transferase</keyword>
<feature type="domain" description="PARP catalytic" evidence="8">
    <location>
        <begin position="2203"/>
        <end position="2382"/>
    </location>
</feature>
<dbReference type="InterPro" id="IPR037197">
    <property type="entry name" value="WWE_dom_sf"/>
</dbReference>
<dbReference type="PANTHER" id="PTHR14453:SF67">
    <property type="entry name" value="POLY [ADP-RIBOSE] POLYMERASE"/>
    <property type="match status" value="1"/>
</dbReference>
<dbReference type="PROSITE" id="PS51154">
    <property type="entry name" value="MACRO"/>
    <property type="match status" value="1"/>
</dbReference>
<dbReference type="Gene3D" id="3.40.220.10">
    <property type="entry name" value="Leucine Aminopeptidase, subunit E, domain 1"/>
    <property type="match status" value="2"/>
</dbReference>
<dbReference type="CDD" id="cd12547">
    <property type="entry name" value="RRM1_2_PAR10"/>
    <property type="match status" value="1"/>
</dbReference>
<accession>A0ABD0JW77</accession>
<dbReference type="Proteomes" id="UP001519460">
    <property type="component" value="Unassembled WGS sequence"/>
</dbReference>
<dbReference type="EMBL" id="JACVVK020000305">
    <property type="protein sequence ID" value="KAK7479332.1"/>
    <property type="molecule type" value="Genomic_DNA"/>
</dbReference>
<feature type="region of interest" description="Disordered" evidence="7">
    <location>
        <begin position="1227"/>
        <end position="1392"/>
    </location>
</feature>
<dbReference type="CDD" id="cd01439">
    <property type="entry name" value="TCCD_inducible_PARP_like"/>
    <property type="match status" value="1"/>
</dbReference>
<evidence type="ECO:0000256" key="5">
    <source>
        <dbReference type="ARBA" id="ARBA00023242"/>
    </source>
</evidence>
<keyword evidence="5" id="KW-0539">Nucleus</keyword>
<evidence type="ECO:0000256" key="2">
    <source>
        <dbReference type="ARBA" id="ARBA00022676"/>
    </source>
</evidence>
<dbReference type="Pfam" id="PF02825">
    <property type="entry name" value="WWE"/>
    <property type="match status" value="1"/>
</dbReference>
<dbReference type="Pfam" id="PF00644">
    <property type="entry name" value="PARP"/>
    <property type="match status" value="1"/>
</dbReference>
<sequence>MTSLKRHYVCKIITESPSCYGDAIEESCWHEAEKAFYVTFVDAAVAERVVSSGLTVGGKVLEVMHHQSQPDESGIRCTVEVRGFDPAKQELYLLYFENPNKGGGTVWELKVKEDVMLITFEEPEVAARVASMSHKVGGQVLQVTLAAEEKPCTVKVTGGDLDQEELYTMYFENPRKGGGAISDVTVDRKLQAIFVTFEDPAVAEAVCSTSHRVGGCDLQVTLQGQQRGTGSDQASVGENKETPVSLRTVEVIVHDQLHSEDIYVHYFENRRSGGGEVEKVSINKDKGVVYVTFVRPEVAARVAGQSHKIGNLPMQVRMYVPPRPRPNYPNKLLFKNVANVTTKECLELYLERISGLAVQDVLYGDEPGVVLVSFDASPDFSKIQELCNTRRLDGNYLTVSEVQVTNCVLVEGLAPTTTTDTVCLYFESERSLGGRVEKTEIVHIGSDHNCLVFFEDYEVVDRVLTKTHKIDGRPLRVKRHIDCLGLSGGREDPSTFVLPGPLVLEVDKFKLLFIKQSSVAQDDLTGKVARVNAQLTYTDNNISAECTLTKENSTAYILARTWTQDVQQMVTSYLDQIEVHRTDVGQQVWPEVKKALDAIEVAPDCEAAAFTCAEESAIFVVGETGSSAKLLECVTKMVNAVTEETERKKQELTVINHNLKPHQLCLLAAASFPTESSNRHHGLSVDIQTDEQRIIFHGLSHDVKDAQIEMYHLLNSARSEKISGISDRKKKLLENAETCDLVMQKLTSEEIVAVWDVGDVDVTVHAFTDSQVVGAIDAIRKSVTEHFCHMPSSAEWLFSTPEWGKLVKSQTESYSGKVQIVPDQQNQQVVITGTDDIMHIVIREVEDFLQENTACTNLPASSSPGQDKIDTPQPSESAVVVKSSVDELVSDLDLAGGSCRLTCSKSVAAERVASREHILDKKTVHVQLYSPPVYHDDRVLLKGVPAGTTEDLLQNYLECTTDITVTRVNLDKTSGSAIVMIEPGPLDLKHIDKAFQANPLDSAEMMSVHGVPKVASSTILVENLKPSTTSECISMYFQNRKRNRGGPVRSVEKLSDTTALVHFEECKESVVQKTQHSLDGQDLQVTLHQQLPGFGRQPPMTDSSPKRMNNPEEPMDTDDTASVFKAEPRHEDTPKGYGFACVSAERDAHEDPARHYDRHEQQQQQDYTARSSQSRRRSSGSSDEQIHGQERTGFCHSGQPERGGRQREIDPDEVEGNRQPLEMQLRAQPQGHPTHQPAKPLPVQGSPHCPRMQPGCGIQGNQQYGPVGREYHGQYGHPQTGDPHYENNRREFGAQGGQGMEERGQRTPAKDAYCSSGRGHYWQSGHPQTRNPNSGSNRREYGANGGRGADRGQRAPAGMGYGRGHGHDQRGPYLENASSYPTGQDRRANSTLPGPMCTVVKLGAPVIEQIQEGHGNLRELVSLLKNKFNARYQWNPPDHIIVKPAEGNVLQTWAFEVQKALDKFVLPFKVKLGEGMGLNRSQKTPPQVVSFTSHHPGGKTAAPHAVRERSPRQAEDEERPVETLAAEDSIKLKPHQIKYLCVPQTIEKIETVCSQLQLSLDRKAGVLKMRAVRESAQRAKTHILTILTSIVEDKIPVTEALYQMYSSAAAQEKIQEVTDASGMICYWELQENCISIVAPKDDIQRLKLVFSSTFIEIRFSIDDDEASVIRSNSWQEFMEHMQQGGGGQPPPVLMPDMTNHAIFICDTPSNIGRTRAAIAEFFDENKPEEKTFKFSFNRMKFLSEFCAADLRAVHEKAKELGVSLTINKNGAVTKGPRDGLARIGADMQQLVNTIVSDKMTFKTRGAAKYLKGHKGQDFLQSTGQYTKCLITLLDDQSSDDASLATGANRVLAQVDVSPWGKLVIMQGDITQCRVGAIVNSADGNLEHGGSVAAAIVDAGGESIQRESRDIISRMGRTLWDGEVVDTGADEDKTLVRTVMESLKLAQKLELSSVAMPAISCGIFRFPVQEATRTIVRTVVHFLGAEEYQGCLNTVILIDRGYEPLKGFLIAARKLFGEKLQVLGQPSASHPPHTGKPPQALKHWDAASDTEETELVERREEQSTDIYIYSTKQDNIKAAQEKIYRHMKANVTERKIMDSLITNLRPDQAISGIKDIMMKATTERLLAAGMPPVRWQYEAGKDKFHDFDPDNVITIEAAYKKREKQVDFSDKRGKWYSSRGDEHASPVKVRHRDLLQEKSQEIPLPSHWEPMKGDKVKLVDLKPSSPEYKRVAENFVGHTKKIQRVQNPTLFQQFKVKKRELEQFNPKGTVNEKRLWHGTSSDVVTSIITNGFNRSYCGKNGTALGVGVYFAANSAVGYARGGYMFQTRVLTGEYTQGNGSMRMAPMKPSGNRPYDSVTDGGNPPGVHVIFHDSQAYPEYLLTL</sequence>
<dbReference type="SUPFAM" id="SSF56399">
    <property type="entry name" value="ADP-ribosylation"/>
    <property type="match status" value="1"/>
</dbReference>
<dbReference type="GO" id="GO:0003950">
    <property type="term" value="F:NAD+ poly-ADP-ribosyltransferase activity"/>
    <property type="evidence" value="ECO:0007669"/>
    <property type="project" value="UniProtKB-UniRule"/>
</dbReference>
<dbReference type="GO" id="GO:0005634">
    <property type="term" value="C:nucleus"/>
    <property type="evidence" value="ECO:0007669"/>
    <property type="project" value="UniProtKB-SubCell"/>
</dbReference>